<comment type="caution">
    <text evidence="2">The sequence shown here is derived from an EMBL/GenBank/DDBJ whole genome shotgun (WGS) entry which is preliminary data.</text>
</comment>
<gene>
    <name evidence="2" type="ORF">QFW77_13035</name>
</gene>
<evidence type="ECO:0000313" key="3">
    <source>
        <dbReference type="Proteomes" id="UP001156940"/>
    </source>
</evidence>
<proteinExistence type="predicted"/>
<evidence type="ECO:0000313" key="2">
    <source>
        <dbReference type="EMBL" id="MDH5823903.1"/>
    </source>
</evidence>
<dbReference type="NCBIfam" id="NF033537">
    <property type="entry name" value="lasso_biosyn_B2"/>
    <property type="match status" value="1"/>
</dbReference>
<evidence type="ECO:0000259" key="1">
    <source>
        <dbReference type="Pfam" id="PF13471"/>
    </source>
</evidence>
<protein>
    <submittedName>
        <fullName evidence="2">Lasso peptide biosynthesis B2 protein</fullName>
    </submittedName>
</protein>
<name>A0ABT6JCI2_9GAMM</name>
<dbReference type="InterPro" id="IPR053521">
    <property type="entry name" value="McjB-like"/>
</dbReference>
<dbReference type="EMBL" id="JARXRM010000038">
    <property type="protein sequence ID" value="MDH5823903.1"/>
    <property type="molecule type" value="Genomic_DNA"/>
</dbReference>
<keyword evidence="3" id="KW-1185">Reference proteome</keyword>
<dbReference type="RefSeq" id="WP_280575203.1">
    <property type="nucleotide sequence ID" value="NZ_JARXRM010000038.1"/>
</dbReference>
<feature type="domain" description="Microcin J25-processing protein McjB C-terminal" evidence="1">
    <location>
        <begin position="145"/>
        <end position="238"/>
    </location>
</feature>
<dbReference type="Proteomes" id="UP001156940">
    <property type="component" value="Unassembled WGS sequence"/>
</dbReference>
<dbReference type="InterPro" id="IPR032708">
    <property type="entry name" value="McjB_C"/>
</dbReference>
<accession>A0ABT6JCI2</accession>
<sequence>MKEGAPCAPSFVKTEMAVCLREHLYYCQAGGRVVLMDLERDSYFLLARDLESIFLAHAAGHETQQVDRQRLAALDLLPNAACERQLAVDCSVPPPARSATEEPASPGQIRAAVVIEVAWIVLSTKRRLATENIATVIDRYRLPPRRAAEPLTFGNTTADDKRLIDAAHDYAAARRFVPAKPSCLLDTLALRTFLARRRLTASIVFGVSPAPFAAHAWLQSGDLVLNETVSYARMHTPILVV</sequence>
<organism evidence="2 3">
    <name type="scientific">Luteimonas endophytica</name>
    <dbReference type="NCBI Taxonomy" id="3042023"/>
    <lineage>
        <taxon>Bacteria</taxon>
        <taxon>Pseudomonadati</taxon>
        <taxon>Pseudomonadota</taxon>
        <taxon>Gammaproteobacteria</taxon>
        <taxon>Lysobacterales</taxon>
        <taxon>Lysobacteraceae</taxon>
        <taxon>Luteimonas</taxon>
    </lineage>
</organism>
<reference evidence="2 3" key="1">
    <citation type="submission" date="2023-04" db="EMBL/GenBank/DDBJ databases">
        <title>Luteimonas endophyticus RD2P54.</title>
        <authorList>
            <person name="Sun J.-Q."/>
        </authorList>
    </citation>
    <scope>NUCLEOTIDE SEQUENCE [LARGE SCALE GENOMIC DNA]</scope>
    <source>
        <strain evidence="2 3">RD2P54</strain>
    </source>
</reference>
<dbReference type="Pfam" id="PF13471">
    <property type="entry name" value="Transglut_core3"/>
    <property type="match status" value="1"/>
</dbReference>